<dbReference type="EMBL" id="FLYI01000500">
    <property type="protein sequence ID" value="SCA60796.1"/>
    <property type="molecule type" value="Genomic_DNA"/>
</dbReference>
<sequence>MTNHCNGSHDQYLSYDCYNYLSEKLDAPKLSKENEVHLENALKFLGKEQYNKYNKYPKHKAIDNLAARITQDGLFYYSHNTKVACNYINYKLNETLRTHYNHIYTEDYNIFKKLVKEFYNKRHNSNNSQKPCENYIEHIDDEIYKKLNILYNIYYHYNELNRPNNYIYNNADHKLCSNLDLLIYYSNDAINRGLINEETISLIRKLKEIINNDDISKPYKQKCDLRVLYIMLTELPKTEVQITREANSELDLHVAQKPDELHELEPQRGDAVNEQASSQQESEDETSRDLAPQELVPQELAAKVEEPGIQLNGFQGVMYPAISQQVSYDQVVTGRPEERYISQDPEAPTRGTEGVLDKMQGFITETLGQVEPAPILGVSGGMGALFLLFKYTPVGTFFRGRRGRTYGIPSGFNGPFTGEFAGYQDYLGGNIGYSQMSHLAE</sequence>
<dbReference type="VEuPathDB" id="PlasmoDB:PVX_030690"/>
<organism evidence="2 3">
    <name type="scientific">Plasmodium vivax</name>
    <name type="common">malaria parasite P. vivax</name>
    <dbReference type="NCBI Taxonomy" id="5855"/>
    <lineage>
        <taxon>Eukaryota</taxon>
        <taxon>Sar</taxon>
        <taxon>Alveolata</taxon>
        <taxon>Apicomplexa</taxon>
        <taxon>Aconoidasida</taxon>
        <taxon>Haemosporida</taxon>
        <taxon>Plasmodiidae</taxon>
        <taxon>Plasmodium</taxon>
        <taxon>Plasmodium (Plasmodium)</taxon>
    </lineage>
</organism>
<protein>
    <submittedName>
        <fullName evidence="2">VIR protein</fullName>
    </submittedName>
</protein>
<evidence type="ECO:0000313" key="2">
    <source>
        <dbReference type="EMBL" id="SCA60796.1"/>
    </source>
</evidence>
<name>A0A1G4EEH9_PLAVI</name>
<evidence type="ECO:0000256" key="1">
    <source>
        <dbReference type="SAM" id="MobiDB-lite"/>
    </source>
</evidence>
<feature type="region of interest" description="Disordered" evidence="1">
    <location>
        <begin position="266"/>
        <end position="290"/>
    </location>
</feature>
<dbReference type="VEuPathDB" id="PlasmoDB:PVW1_000026400"/>
<dbReference type="AlphaFoldDB" id="A0A1G4EEH9"/>
<dbReference type="VEuPathDB" id="PlasmoDB:PVPAM_080006500"/>
<evidence type="ECO:0000313" key="3">
    <source>
        <dbReference type="Proteomes" id="UP000305196"/>
    </source>
</evidence>
<dbReference type="VEuPathDB" id="PlasmoDB:PVP01_0004700"/>
<reference evidence="2 3" key="1">
    <citation type="submission" date="2016-07" db="EMBL/GenBank/DDBJ databases">
        <authorList>
            <consortium name="Pathogen Informatics"/>
        </authorList>
    </citation>
    <scope>NUCLEOTIDE SEQUENCE [LARGE SCALE GENOMIC DNA]</scope>
</reference>
<dbReference type="Proteomes" id="UP000305196">
    <property type="component" value="Unassembled WGS sequence"/>
</dbReference>
<gene>
    <name evidence="2" type="ORF">PVC01_000123200</name>
</gene>
<accession>A0A1G4EEH9</accession>
<proteinExistence type="predicted"/>